<proteinExistence type="inferred from homology"/>
<dbReference type="GO" id="GO:0004794">
    <property type="term" value="F:threonine deaminase activity"/>
    <property type="evidence" value="ECO:0007669"/>
    <property type="project" value="TreeGrafter"/>
</dbReference>
<evidence type="ECO:0000259" key="5">
    <source>
        <dbReference type="Pfam" id="PF00291"/>
    </source>
</evidence>
<sequence>MPITHADIVAARERLAGRLRHTPLAPSLSLSARCGVPVHLKLEHHQVTGSFKVRGATNAVLALSDDQKAKGIVGVSTGNHGRGLAHAAKEAGVRCIICMSSLVPANKVEGIEALGAEVRIVGASQDEAQDEVDRLVADEGLTMLPPFDHPDIIAGQGTLGLEMLADLPDLDTVLVPLSGGGLIAGIALAVKTARPSARVVGVSMERGAAMVESLRAGKPVFVQELATLADSLGGGIGLRNAHTFAMVRDLVDQTVTLTEDEIAAGIRHAYWREIEIVEGSGAVGLGALLADTVRPTGPTVVLLSGRNIDMTLHHRIVSGGRAHAYGDS</sequence>
<dbReference type="PANTHER" id="PTHR48078">
    <property type="entry name" value="THREONINE DEHYDRATASE, MITOCHONDRIAL-RELATED"/>
    <property type="match status" value="1"/>
</dbReference>
<dbReference type="GO" id="GO:0003941">
    <property type="term" value="F:L-serine ammonia-lyase activity"/>
    <property type="evidence" value="ECO:0007669"/>
    <property type="project" value="TreeGrafter"/>
</dbReference>
<evidence type="ECO:0000313" key="6">
    <source>
        <dbReference type="EMBL" id="MQX35123.1"/>
    </source>
</evidence>
<accession>A0A7X2D1W3</accession>
<dbReference type="NCBIfam" id="NF005680">
    <property type="entry name" value="PRK07476.1"/>
    <property type="match status" value="1"/>
</dbReference>
<feature type="domain" description="Tryptophan synthase beta chain-like PALP" evidence="5">
    <location>
        <begin position="20"/>
        <end position="305"/>
    </location>
</feature>
<dbReference type="Gene3D" id="3.40.50.1100">
    <property type="match status" value="2"/>
</dbReference>
<keyword evidence="4" id="KW-0456">Lyase</keyword>
<organism evidence="6 7">
    <name type="scientific">Roseospira navarrensis</name>
    <dbReference type="NCBI Taxonomy" id="140058"/>
    <lineage>
        <taxon>Bacteria</taxon>
        <taxon>Pseudomonadati</taxon>
        <taxon>Pseudomonadota</taxon>
        <taxon>Alphaproteobacteria</taxon>
        <taxon>Rhodospirillales</taxon>
        <taxon>Rhodospirillaceae</taxon>
        <taxon>Roseospira</taxon>
    </lineage>
</organism>
<keyword evidence="7" id="KW-1185">Reference proteome</keyword>
<dbReference type="PANTHER" id="PTHR48078:SF6">
    <property type="entry name" value="L-THREONINE DEHYDRATASE CATABOLIC TDCB"/>
    <property type="match status" value="1"/>
</dbReference>
<evidence type="ECO:0000256" key="2">
    <source>
        <dbReference type="ARBA" id="ARBA00010869"/>
    </source>
</evidence>
<dbReference type="InterPro" id="IPR036052">
    <property type="entry name" value="TrpB-like_PALP_sf"/>
</dbReference>
<comment type="caution">
    <text evidence="6">The sequence shown here is derived from an EMBL/GenBank/DDBJ whole genome shotgun (WGS) entry which is preliminary data.</text>
</comment>
<name>A0A7X2D1W3_9PROT</name>
<dbReference type="GO" id="GO:0009097">
    <property type="term" value="P:isoleucine biosynthetic process"/>
    <property type="evidence" value="ECO:0007669"/>
    <property type="project" value="TreeGrafter"/>
</dbReference>
<dbReference type="GO" id="GO:0006567">
    <property type="term" value="P:L-threonine catabolic process"/>
    <property type="evidence" value="ECO:0007669"/>
    <property type="project" value="TreeGrafter"/>
</dbReference>
<dbReference type="SUPFAM" id="SSF53686">
    <property type="entry name" value="Tryptophan synthase beta subunit-like PLP-dependent enzymes"/>
    <property type="match status" value="1"/>
</dbReference>
<protein>
    <submittedName>
        <fullName evidence="6">Hydroxyectoine utilization dehydratase EutB</fullName>
    </submittedName>
</protein>
<dbReference type="CDD" id="cd01562">
    <property type="entry name" value="Thr-dehyd"/>
    <property type="match status" value="1"/>
</dbReference>
<dbReference type="InterPro" id="IPR014333">
    <property type="entry name" value="Ectoine_EutB"/>
</dbReference>
<dbReference type="Proteomes" id="UP000434582">
    <property type="component" value="Unassembled WGS sequence"/>
</dbReference>
<dbReference type="NCBIfam" id="TIGR02991">
    <property type="entry name" value="ectoine_eutB"/>
    <property type="match status" value="1"/>
</dbReference>
<evidence type="ECO:0000256" key="1">
    <source>
        <dbReference type="ARBA" id="ARBA00001933"/>
    </source>
</evidence>
<reference evidence="6 7" key="1">
    <citation type="submission" date="2019-10" db="EMBL/GenBank/DDBJ databases">
        <title>Draft whole-genome sequence of the purple nonsulfur photosynthetic bacterium Roseospira navarrensis DSM 15114.</title>
        <authorList>
            <person name="Kyndt J.A."/>
            <person name="Meyer T.E."/>
        </authorList>
    </citation>
    <scope>NUCLEOTIDE SEQUENCE [LARGE SCALE GENOMIC DNA]</scope>
    <source>
        <strain evidence="6 7">DSM 15114</strain>
    </source>
</reference>
<dbReference type="Pfam" id="PF00291">
    <property type="entry name" value="PALP"/>
    <property type="match status" value="1"/>
</dbReference>
<keyword evidence="3" id="KW-0663">Pyridoxal phosphate</keyword>
<dbReference type="GO" id="GO:0006565">
    <property type="term" value="P:L-serine catabolic process"/>
    <property type="evidence" value="ECO:0007669"/>
    <property type="project" value="TreeGrafter"/>
</dbReference>
<evidence type="ECO:0000256" key="3">
    <source>
        <dbReference type="ARBA" id="ARBA00022898"/>
    </source>
</evidence>
<dbReference type="FunFam" id="3.40.50.1100:FF:000005">
    <property type="entry name" value="Threonine dehydratase catabolic"/>
    <property type="match status" value="1"/>
</dbReference>
<dbReference type="InterPro" id="IPR050147">
    <property type="entry name" value="Ser/Thr_Dehydratase"/>
</dbReference>
<dbReference type="InterPro" id="IPR001926">
    <property type="entry name" value="TrpB-like_PALP"/>
</dbReference>
<evidence type="ECO:0000256" key="4">
    <source>
        <dbReference type="ARBA" id="ARBA00023239"/>
    </source>
</evidence>
<dbReference type="OrthoDB" id="9811476at2"/>
<comment type="cofactor">
    <cofactor evidence="1">
        <name>pyridoxal 5'-phosphate</name>
        <dbReference type="ChEBI" id="CHEBI:597326"/>
    </cofactor>
</comment>
<comment type="similarity">
    <text evidence="2">Belongs to the serine/threonine dehydratase family.</text>
</comment>
<dbReference type="RefSeq" id="WP_153340237.1">
    <property type="nucleotide sequence ID" value="NZ_WIVE01000001.1"/>
</dbReference>
<gene>
    <name evidence="6" type="primary">eutB</name>
    <name evidence="6" type="ORF">GHC57_01175</name>
</gene>
<dbReference type="AlphaFoldDB" id="A0A7X2D1W3"/>
<evidence type="ECO:0000313" key="7">
    <source>
        <dbReference type="Proteomes" id="UP000434582"/>
    </source>
</evidence>
<dbReference type="EMBL" id="WIVE01000001">
    <property type="protein sequence ID" value="MQX35123.1"/>
    <property type="molecule type" value="Genomic_DNA"/>
</dbReference>